<keyword evidence="2" id="KW-0812">Transmembrane</keyword>
<evidence type="ECO:0000256" key="2">
    <source>
        <dbReference type="SAM" id="Phobius"/>
    </source>
</evidence>
<dbReference type="Proteomes" id="UP000186218">
    <property type="component" value="Unassembled WGS sequence"/>
</dbReference>
<dbReference type="EMBL" id="FTNT01000012">
    <property type="protein sequence ID" value="SIS20159.1"/>
    <property type="molecule type" value="Genomic_DNA"/>
</dbReference>
<proteinExistence type="predicted"/>
<evidence type="ECO:0000313" key="4">
    <source>
        <dbReference type="Proteomes" id="UP000186218"/>
    </source>
</evidence>
<keyword evidence="4" id="KW-1185">Reference proteome</keyword>
<evidence type="ECO:0000313" key="3">
    <source>
        <dbReference type="EMBL" id="SIS20159.1"/>
    </source>
</evidence>
<keyword evidence="2" id="KW-0472">Membrane</keyword>
<sequence>MSHPQPPTHGGDQYGFQPPELWLPPGADLPKRTWQRRSRRPVIVISTIGAVLLAAIAVVAVVFGAGGLTDDTFTARGAVILTTDQFTNSGDSCRGTGDVADLRSGTKVRIADADTEKVLADGRLTDSTVTQDTCRLDFEIGDVPTSDHNYLVVVGVSTAQTVTENELRGGIRIAP</sequence>
<name>A0A1N7H5N1_9NOCA</name>
<protein>
    <submittedName>
        <fullName evidence="3">Uncharacterized protein</fullName>
    </submittedName>
</protein>
<organism evidence="3 4">
    <name type="scientific">Williamsia sterculiae</name>
    <dbReference type="NCBI Taxonomy" id="1344003"/>
    <lineage>
        <taxon>Bacteria</taxon>
        <taxon>Bacillati</taxon>
        <taxon>Actinomycetota</taxon>
        <taxon>Actinomycetes</taxon>
        <taxon>Mycobacteriales</taxon>
        <taxon>Nocardiaceae</taxon>
        <taxon>Williamsia</taxon>
    </lineage>
</organism>
<dbReference type="AlphaFoldDB" id="A0A1N7H5N1"/>
<evidence type="ECO:0000256" key="1">
    <source>
        <dbReference type="SAM" id="MobiDB-lite"/>
    </source>
</evidence>
<keyword evidence="2" id="KW-1133">Transmembrane helix</keyword>
<dbReference type="OrthoDB" id="4381434at2"/>
<dbReference type="STRING" id="1344003.SAMN05445060_3552"/>
<dbReference type="RefSeq" id="WP_076482477.1">
    <property type="nucleotide sequence ID" value="NZ_FTNT01000012.1"/>
</dbReference>
<feature type="transmembrane region" description="Helical" evidence="2">
    <location>
        <begin position="42"/>
        <end position="66"/>
    </location>
</feature>
<accession>A0A1N7H5N1</accession>
<reference evidence="3 4" key="1">
    <citation type="submission" date="2017-01" db="EMBL/GenBank/DDBJ databases">
        <authorList>
            <person name="Mah S.A."/>
            <person name="Swanson W.J."/>
            <person name="Moy G.W."/>
            <person name="Vacquier V.D."/>
        </authorList>
    </citation>
    <scope>NUCLEOTIDE SEQUENCE [LARGE SCALE GENOMIC DNA]</scope>
    <source>
        <strain evidence="3 4">CPCC 203464</strain>
    </source>
</reference>
<gene>
    <name evidence="3" type="ORF">SAMN05445060_3552</name>
</gene>
<feature type="region of interest" description="Disordered" evidence="1">
    <location>
        <begin position="1"/>
        <end position="21"/>
    </location>
</feature>